<comment type="caution">
    <text evidence="4">The sequence shown here is derived from an EMBL/GenBank/DDBJ whole genome shotgun (WGS) entry which is preliminary data.</text>
</comment>
<gene>
    <name evidence="4" type="ORF">GXW79_02130</name>
</gene>
<dbReference type="InterPro" id="IPR015421">
    <property type="entry name" value="PyrdxlP-dep_Trfase_major"/>
</dbReference>
<dbReference type="Pfam" id="PF00202">
    <property type="entry name" value="Aminotran_3"/>
    <property type="match status" value="1"/>
</dbReference>
<keyword evidence="4" id="KW-0808">Transferase</keyword>
<dbReference type="PANTHER" id="PTHR43713:SF3">
    <property type="entry name" value="GLUTAMATE-1-SEMIALDEHYDE 2,1-AMINOMUTASE 1, CHLOROPLASTIC-RELATED"/>
    <property type="match status" value="1"/>
</dbReference>
<dbReference type="InterPro" id="IPR015424">
    <property type="entry name" value="PyrdxlP-dep_Trfase"/>
</dbReference>
<dbReference type="InterPro" id="IPR005814">
    <property type="entry name" value="Aminotrans_3"/>
</dbReference>
<dbReference type="EMBL" id="JAAEDH010000001">
    <property type="protein sequence ID" value="MBR0653868.1"/>
    <property type="molecule type" value="Genomic_DNA"/>
</dbReference>
<dbReference type="Gene3D" id="3.90.1150.10">
    <property type="entry name" value="Aspartate Aminotransferase, domain 1"/>
    <property type="match status" value="1"/>
</dbReference>
<name>A0AAF1JYY6_9PROT</name>
<keyword evidence="4" id="KW-0032">Aminotransferase</keyword>
<proteinExistence type="inferred from homology"/>
<evidence type="ECO:0000313" key="4">
    <source>
        <dbReference type="EMBL" id="MBR0653868.1"/>
    </source>
</evidence>
<organism evidence="4 5">
    <name type="scientific">Plastoroseomonas arctica</name>
    <dbReference type="NCBI Taxonomy" id="1509237"/>
    <lineage>
        <taxon>Bacteria</taxon>
        <taxon>Pseudomonadati</taxon>
        <taxon>Pseudomonadota</taxon>
        <taxon>Alphaproteobacteria</taxon>
        <taxon>Acetobacterales</taxon>
        <taxon>Acetobacteraceae</taxon>
        <taxon>Plastoroseomonas</taxon>
    </lineage>
</organism>
<dbReference type="GO" id="GO:0008483">
    <property type="term" value="F:transaminase activity"/>
    <property type="evidence" value="ECO:0007669"/>
    <property type="project" value="UniProtKB-KW"/>
</dbReference>
<reference evidence="4" key="1">
    <citation type="submission" date="2020-01" db="EMBL/GenBank/DDBJ databases">
        <authorList>
            <person name="Rat A."/>
        </authorList>
    </citation>
    <scope>NUCLEOTIDE SEQUENCE</scope>
    <source>
        <strain evidence="4">LMG 28251</strain>
    </source>
</reference>
<dbReference type="Proteomes" id="UP001196068">
    <property type="component" value="Unassembled WGS sequence"/>
</dbReference>
<keyword evidence="5" id="KW-1185">Reference proteome</keyword>
<reference evidence="4" key="2">
    <citation type="journal article" date="2021" name="Syst. Appl. Microbiol.">
        <title>Roseomonas hellenica sp. nov., isolated from roots of wild-growing Alkanna tinctoria.</title>
        <authorList>
            <person name="Rat A."/>
            <person name="Naranjo H.D."/>
            <person name="Lebbe L."/>
            <person name="Cnockaert M."/>
            <person name="Krigas N."/>
            <person name="Grigoriadou K."/>
            <person name="Maloupa E."/>
            <person name="Willems A."/>
        </authorList>
    </citation>
    <scope>NUCLEOTIDE SEQUENCE</scope>
    <source>
        <strain evidence="4">LMG 28251</strain>
    </source>
</reference>
<dbReference type="RefSeq" id="WP_211872547.1">
    <property type="nucleotide sequence ID" value="NZ_JAAEDH010000001.1"/>
</dbReference>
<dbReference type="PANTHER" id="PTHR43713">
    <property type="entry name" value="GLUTAMATE-1-SEMIALDEHYDE 2,1-AMINOMUTASE"/>
    <property type="match status" value="1"/>
</dbReference>
<evidence type="ECO:0000256" key="2">
    <source>
        <dbReference type="ARBA" id="ARBA00022898"/>
    </source>
</evidence>
<evidence type="ECO:0000313" key="5">
    <source>
        <dbReference type="Proteomes" id="UP001196068"/>
    </source>
</evidence>
<comment type="similarity">
    <text evidence="3">Belongs to the class-III pyridoxal-phosphate-dependent aminotransferase family.</text>
</comment>
<accession>A0AAF1JYY6</accession>
<dbReference type="AlphaFoldDB" id="A0AAF1JYY6"/>
<evidence type="ECO:0000256" key="1">
    <source>
        <dbReference type="ARBA" id="ARBA00001933"/>
    </source>
</evidence>
<dbReference type="GO" id="GO:0030170">
    <property type="term" value="F:pyridoxal phosphate binding"/>
    <property type="evidence" value="ECO:0007669"/>
    <property type="project" value="InterPro"/>
</dbReference>
<evidence type="ECO:0000256" key="3">
    <source>
        <dbReference type="RuleBase" id="RU003560"/>
    </source>
</evidence>
<sequence length="438" mass="46284">MAPLDIAPRNTGLDEALADARERYTAARPNSAAAHVRAKAVMPGGNTRTTLFYTPFPTAMAGGEGCHLTDIDGHRYLDLCGEYTAGLFGHSDPRIIAALEAAIARGLSLASVGEREAQFAEILCARFPSVERIRFTNSGTEANLMAIAAARGFTGREGILAMQGGYHGGVLTFVTGANPVNAPFPVTLAPYNDIDGTLSVIREKAGTLAAILLEPMMGSGGCIPATRDFLAALRAAATEHNIVLIFDEVMTSRHTLGGLQKLHGITPDLTTLGKYVAGGMSFGAFGGRADIMAMYEPGRLTHAGTFNNNVLSMSAGITAMGDIFDDSAAEALRARGDALRDALNATCAKHGASMQFTGIGSMIQPHFRLGDIIRPYVPSPAEEGLRELFFLDMMSAGIYIARRGMVALSLPVGESESAQYVAAVDPFCAARKPLLKRE</sequence>
<keyword evidence="2 3" id="KW-0663">Pyridoxal phosphate</keyword>
<dbReference type="SUPFAM" id="SSF53383">
    <property type="entry name" value="PLP-dependent transferases"/>
    <property type="match status" value="1"/>
</dbReference>
<dbReference type="Gene3D" id="3.40.640.10">
    <property type="entry name" value="Type I PLP-dependent aspartate aminotransferase-like (Major domain)"/>
    <property type="match status" value="1"/>
</dbReference>
<protein>
    <submittedName>
        <fullName evidence="4">Aminotransferase class III-fold pyridoxal phosphate-dependent enzyme</fullName>
    </submittedName>
</protein>
<comment type="cofactor">
    <cofactor evidence="1">
        <name>pyridoxal 5'-phosphate</name>
        <dbReference type="ChEBI" id="CHEBI:597326"/>
    </cofactor>
</comment>
<dbReference type="InterPro" id="IPR015422">
    <property type="entry name" value="PyrdxlP-dep_Trfase_small"/>
</dbReference>